<dbReference type="AlphaFoldDB" id="A0A914QAH6"/>
<evidence type="ECO:0000259" key="1">
    <source>
        <dbReference type="PROSITE" id="PS50106"/>
    </source>
</evidence>
<name>A0A914QAH6_9BILA</name>
<dbReference type="PANTHER" id="PTHR19964">
    <property type="entry name" value="MULTIPLE PDZ DOMAIN PROTEIN"/>
    <property type="match status" value="1"/>
</dbReference>
<dbReference type="Pfam" id="PF00595">
    <property type="entry name" value="PDZ"/>
    <property type="match status" value="1"/>
</dbReference>
<evidence type="ECO:0000313" key="2">
    <source>
        <dbReference type="Proteomes" id="UP000887578"/>
    </source>
</evidence>
<proteinExistence type="predicted"/>
<keyword evidence="2" id="KW-1185">Reference proteome</keyword>
<reference evidence="3" key="1">
    <citation type="submission" date="2022-11" db="UniProtKB">
        <authorList>
            <consortium name="WormBaseParasite"/>
        </authorList>
    </citation>
    <scope>IDENTIFICATION</scope>
</reference>
<dbReference type="SUPFAM" id="SSF50156">
    <property type="entry name" value="PDZ domain-like"/>
    <property type="match status" value="1"/>
</dbReference>
<dbReference type="Gene3D" id="2.30.42.10">
    <property type="match status" value="1"/>
</dbReference>
<dbReference type="Proteomes" id="UP000887578">
    <property type="component" value="Unplaced"/>
</dbReference>
<dbReference type="PANTHER" id="PTHR19964:SF92">
    <property type="entry name" value="PATJ HOMOLOG"/>
    <property type="match status" value="1"/>
</dbReference>
<protein>
    <submittedName>
        <fullName evidence="3">PDZ domain-containing protein</fullName>
    </submittedName>
</protein>
<dbReference type="PROSITE" id="PS50106">
    <property type="entry name" value="PDZ"/>
    <property type="match status" value="1"/>
</dbReference>
<evidence type="ECO:0000313" key="3">
    <source>
        <dbReference type="WBParaSite" id="PDA_v2.g28633.t1"/>
    </source>
</evidence>
<dbReference type="InterPro" id="IPR051342">
    <property type="entry name" value="PDZ_scaffold"/>
</dbReference>
<dbReference type="CDD" id="cd06670">
    <property type="entry name" value="PDZ6_MUPP1-like"/>
    <property type="match status" value="1"/>
</dbReference>
<sequence>MVLRSGRPFYDLDSHSSMLTWSPCSSRSLSPCGTPNLQGSWGYDVIFLPKELERSIKLIKGALPLGISTSAEVDKGINGCVVKSICSKKAIGRDGRIQVGDYLVKINSESLRNVTNSQARAILKRTNLIGTQCK</sequence>
<dbReference type="SMART" id="SM00228">
    <property type="entry name" value="PDZ"/>
    <property type="match status" value="1"/>
</dbReference>
<dbReference type="WBParaSite" id="PDA_v2.g28633.t1">
    <property type="protein sequence ID" value="PDA_v2.g28633.t1"/>
    <property type="gene ID" value="PDA_v2.g28633"/>
</dbReference>
<dbReference type="InterPro" id="IPR001478">
    <property type="entry name" value="PDZ"/>
</dbReference>
<organism evidence="2 3">
    <name type="scientific">Panagrolaimus davidi</name>
    <dbReference type="NCBI Taxonomy" id="227884"/>
    <lineage>
        <taxon>Eukaryota</taxon>
        <taxon>Metazoa</taxon>
        <taxon>Ecdysozoa</taxon>
        <taxon>Nematoda</taxon>
        <taxon>Chromadorea</taxon>
        <taxon>Rhabditida</taxon>
        <taxon>Tylenchina</taxon>
        <taxon>Panagrolaimomorpha</taxon>
        <taxon>Panagrolaimoidea</taxon>
        <taxon>Panagrolaimidae</taxon>
        <taxon>Panagrolaimus</taxon>
    </lineage>
</organism>
<accession>A0A914QAH6</accession>
<dbReference type="InterPro" id="IPR036034">
    <property type="entry name" value="PDZ_sf"/>
</dbReference>
<feature type="domain" description="PDZ" evidence="1">
    <location>
        <begin position="55"/>
        <end position="126"/>
    </location>
</feature>